<keyword evidence="4" id="KW-0539">Nucleus</keyword>
<dbReference type="PANTHER" id="PTHR15950:SF20">
    <property type="entry name" value="TRANSCRIPTION COFACTOR VESTIGIAL-LIKE PROTEIN 1"/>
    <property type="match status" value="1"/>
</dbReference>
<evidence type="ECO:0000256" key="1">
    <source>
        <dbReference type="ARBA" id="ARBA00004123"/>
    </source>
</evidence>
<keyword evidence="7" id="KW-1185">Reference proteome</keyword>
<dbReference type="GO" id="GO:0005634">
    <property type="term" value="C:nucleus"/>
    <property type="evidence" value="ECO:0007669"/>
    <property type="project" value="UniProtKB-SubCell"/>
</dbReference>
<comment type="similarity">
    <text evidence="5">Belongs to the vestigial family.</text>
</comment>
<dbReference type="InterPro" id="IPR011520">
    <property type="entry name" value="Vg_fam"/>
</dbReference>
<organism evidence="7 8">
    <name type="scientific">Mus caroli</name>
    <name type="common">Ryukyu mouse</name>
    <name type="synonym">Ricefield mouse</name>
    <dbReference type="NCBI Taxonomy" id="10089"/>
    <lineage>
        <taxon>Eukaryota</taxon>
        <taxon>Metazoa</taxon>
        <taxon>Chordata</taxon>
        <taxon>Craniata</taxon>
        <taxon>Vertebrata</taxon>
        <taxon>Euteleostomi</taxon>
        <taxon>Mammalia</taxon>
        <taxon>Eutheria</taxon>
        <taxon>Euarchontoglires</taxon>
        <taxon>Glires</taxon>
        <taxon>Rodentia</taxon>
        <taxon>Myomorpha</taxon>
        <taxon>Muroidea</taxon>
        <taxon>Muridae</taxon>
        <taxon>Murinae</taxon>
        <taxon>Mus</taxon>
        <taxon>Mus</taxon>
    </lineage>
</organism>
<protein>
    <submittedName>
        <fullName evidence="8">Transcription cofactor vestigial-like protein 1</fullName>
    </submittedName>
</protein>
<dbReference type="GeneID" id="110287560"/>
<accession>A0A6P5P4N2</accession>
<gene>
    <name evidence="8" type="primary">Vgll1</name>
</gene>
<feature type="region of interest" description="Disordered" evidence="6">
    <location>
        <begin position="293"/>
        <end position="314"/>
    </location>
</feature>
<evidence type="ECO:0000256" key="3">
    <source>
        <dbReference type="ARBA" id="ARBA00023163"/>
    </source>
</evidence>
<dbReference type="PANTHER" id="PTHR15950">
    <property type="entry name" value="TRANSCRIPTION COFACTOR VESTIGIAL-LIKE PROTEIN"/>
    <property type="match status" value="1"/>
</dbReference>
<dbReference type="GO" id="GO:0006355">
    <property type="term" value="P:regulation of DNA-templated transcription"/>
    <property type="evidence" value="ECO:0007669"/>
    <property type="project" value="InterPro"/>
</dbReference>
<keyword evidence="2" id="KW-0805">Transcription regulation</keyword>
<dbReference type="CTD" id="51442"/>
<feature type="compositionally biased region" description="Basic residues" evidence="6">
    <location>
        <begin position="304"/>
        <end position="314"/>
    </location>
</feature>
<dbReference type="RefSeq" id="XP_021009804.1">
    <property type="nucleotide sequence ID" value="XM_021154145.1"/>
</dbReference>
<evidence type="ECO:0000256" key="4">
    <source>
        <dbReference type="ARBA" id="ARBA00023242"/>
    </source>
</evidence>
<dbReference type="Pfam" id="PF07545">
    <property type="entry name" value="Vg_Tdu"/>
    <property type="match status" value="1"/>
</dbReference>
<name>A0A6P5P4N2_MUSCR</name>
<evidence type="ECO:0000313" key="7">
    <source>
        <dbReference type="Proteomes" id="UP000515126"/>
    </source>
</evidence>
<comment type="subcellular location">
    <subcellularLocation>
        <location evidence="1">Nucleus</location>
    </subcellularLocation>
</comment>
<dbReference type="KEGG" id="mcal:110287560"/>
<evidence type="ECO:0000256" key="2">
    <source>
        <dbReference type="ARBA" id="ARBA00023015"/>
    </source>
</evidence>
<dbReference type="Proteomes" id="UP000515126">
    <property type="component" value="Chromosome X"/>
</dbReference>
<sequence>MEEMKKNGVWIPESSQKPVKTEWIAGSVIFTYFEGDIDSMVDEHFSRALRNLKRPHECSSSSHSDNVTLKNGVNKIRTDTSHTDRERKVEGFLFYTKSSQTENSGELKDMPVEGKGTNKSMPPNHRHLSSWTKPQPAASPENGARSSSLDEYGPKAMDQRSLSMPKTPSAHPLEPWHFSSLARPGFIAPAYFPVFPDRHLTPEFYHVFPDRHLTPEFYHVFPDRHLTPEVYPDGRCGSLQHLVQQDRYQNRPLEPAARENCSPAKIAGSTGSLMNLPPYPVHYKKKLCARGAASASLDDERSPSPKRRRDANNY</sequence>
<evidence type="ECO:0000256" key="6">
    <source>
        <dbReference type="SAM" id="MobiDB-lite"/>
    </source>
</evidence>
<evidence type="ECO:0000256" key="5">
    <source>
        <dbReference type="ARBA" id="ARBA00025784"/>
    </source>
</evidence>
<feature type="region of interest" description="Disordered" evidence="6">
    <location>
        <begin position="100"/>
        <end position="171"/>
    </location>
</feature>
<dbReference type="AlphaFoldDB" id="A0A6P5P4N2"/>
<proteinExistence type="inferred from homology"/>
<evidence type="ECO:0000313" key="8">
    <source>
        <dbReference type="RefSeq" id="XP_021009804.1"/>
    </source>
</evidence>
<keyword evidence="3" id="KW-0804">Transcription</keyword>
<reference evidence="8" key="1">
    <citation type="submission" date="2025-08" db="UniProtKB">
        <authorList>
            <consortium name="RefSeq"/>
        </authorList>
    </citation>
    <scope>IDENTIFICATION</scope>
</reference>